<dbReference type="AlphaFoldDB" id="A0A1L1PMK4"/>
<reference evidence="2" key="1">
    <citation type="submission" date="2014-11" db="EMBL/GenBank/DDBJ databases">
        <title>Draft genome sequence of Hydrogenophaga intermedia S1.</title>
        <authorList>
            <person name="Gan H.M."/>
            <person name="Chew T.H."/>
            <person name="Stolz A."/>
        </authorList>
    </citation>
    <scope>NUCLEOTIDE SEQUENCE [LARGE SCALE GENOMIC DNA]</scope>
    <source>
        <strain evidence="2">S1</strain>
    </source>
</reference>
<evidence type="ECO:0000313" key="2">
    <source>
        <dbReference type="Proteomes" id="UP000028878"/>
    </source>
</evidence>
<gene>
    <name evidence="1" type="ORF">BN948_04475</name>
</gene>
<dbReference type="EMBL" id="CCAE010000062">
    <property type="protein sequence ID" value="CDN90034.1"/>
    <property type="molecule type" value="Genomic_DNA"/>
</dbReference>
<protein>
    <submittedName>
        <fullName evidence="1">Uncharacterized protein</fullName>
    </submittedName>
</protein>
<organism evidence="1 2">
    <name type="scientific">Hydrogenophaga intermedia</name>
    <dbReference type="NCBI Taxonomy" id="65786"/>
    <lineage>
        <taxon>Bacteria</taxon>
        <taxon>Pseudomonadati</taxon>
        <taxon>Pseudomonadota</taxon>
        <taxon>Betaproteobacteria</taxon>
        <taxon>Burkholderiales</taxon>
        <taxon>Comamonadaceae</taxon>
        <taxon>Hydrogenophaga</taxon>
    </lineage>
</organism>
<name>A0A1L1PMK4_HYDIT</name>
<dbReference type="Proteomes" id="UP000028878">
    <property type="component" value="Unassembled WGS sequence"/>
</dbReference>
<sequence>MGAYDDTVPGPVGWTTENARERAHDVADTLLAQARESLSVGDTEGATQRFLRAASLFSAQGLSGDAEAARLAAVAALMNHDPRRADELWQDLASIGDSSGAGAARRGLLGARLSRSLGERAEALERLDMARRGALEVRDAIHYLDAVSQAAAVHVERGEHAQAYEMLAMGWTTLAHLVGRDAAARWVRPLMLELRAGLGDEAFRRARAECERAWQGPPSPVDSLRGPLL</sequence>
<evidence type="ECO:0000313" key="1">
    <source>
        <dbReference type="EMBL" id="CDN90034.1"/>
    </source>
</evidence>
<proteinExistence type="predicted"/>
<dbReference type="RefSeq" id="WP_009518495.1">
    <property type="nucleotide sequence ID" value="NZ_CCAE010000062.1"/>
</dbReference>
<keyword evidence="2" id="KW-1185">Reference proteome</keyword>
<accession>A0A1L1PMK4</accession>